<dbReference type="Pfam" id="PF26575">
    <property type="entry name" value="HHO5_N"/>
    <property type="match status" value="1"/>
</dbReference>
<dbReference type="GO" id="GO:0003700">
    <property type="term" value="F:DNA-binding transcription factor activity"/>
    <property type="evidence" value="ECO:0007669"/>
    <property type="project" value="InterPro"/>
</dbReference>
<dbReference type="GO" id="GO:0005634">
    <property type="term" value="C:nucleus"/>
    <property type="evidence" value="ECO:0007669"/>
    <property type="project" value="UniProtKB-SubCell"/>
</dbReference>
<name>A0A6A3CTA0_HIBSY</name>
<dbReference type="AlphaFoldDB" id="A0A6A3CTA0"/>
<evidence type="ECO:0000256" key="2">
    <source>
        <dbReference type="ARBA" id="ARBA00023125"/>
    </source>
</evidence>
<feature type="compositionally biased region" description="Polar residues" evidence="3">
    <location>
        <begin position="189"/>
        <end position="209"/>
    </location>
</feature>
<feature type="region of interest" description="Disordered" evidence="3">
    <location>
        <begin position="164"/>
        <end position="209"/>
    </location>
</feature>
<gene>
    <name evidence="5" type="ORF">F3Y22_tig00002919pilonHSYRG00039</name>
</gene>
<evidence type="ECO:0000256" key="3">
    <source>
        <dbReference type="SAM" id="MobiDB-lite"/>
    </source>
</evidence>
<evidence type="ECO:0000259" key="4">
    <source>
        <dbReference type="Pfam" id="PF26575"/>
    </source>
</evidence>
<comment type="caution">
    <text evidence="5">The sequence shown here is derived from an EMBL/GenBank/DDBJ whole genome shotgun (WGS) entry which is preliminary data.</text>
</comment>
<dbReference type="InterPro" id="IPR058673">
    <property type="entry name" value="HHO5-like_N"/>
</dbReference>
<dbReference type="PANTHER" id="PTHR31003:SF47">
    <property type="entry name" value="TRANSCRIPTION FACTOR BOA-LIKE"/>
    <property type="match status" value="1"/>
</dbReference>
<feature type="domain" description="HHO5-like N-terminal" evidence="4">
    <location>
        <begin position="11"/>
        <end position="82"/>
    </location>
</feature>
<evidence type="ECO:0000313" key="6">
    <source>
        <dbReference type="Proteomes" id="UP000436088"/>
    </source>
</evidence>
<keyword evidence="6" id="KW-1185">Reference proteome</keyword>
<comment type="subcellular location">
    <subcellularLocation>
        <location evidence="1">Nucleus</location>
    </subcellularLocation>
</comment>
<dbReference type="InterPro" id="IPR044787">
    <property type="entry name" value="HHO5-like"/>
</dbReference>
<dbReference type="Proteomes" id="UP000436088">
    <property type="component" value="Unassembled WGS sequence"/>
</dbReference>
<feature type="compositionally biased region" description="Polar residues" evidence="3">
    <location>
        <begin position="166"/>
        <end position="175"/>
    </location>
</feature>
<sequence length="231" mass="25758">MSSSSSLELNPSLKPSYVPKTIANLLKDISNVENAVDKLVVLNNYIIHLEGELNSISAFKRRLPRCMLLLMEGLGTLKEEFMKIKSGMGPENEGPLMEFLAMKKKFYEGKQPHTSAQDNQNCDFIGKGLMSSSPHHLWNSMQHKAFEDFIQASYENPNPFEPSRCASVNGTTNDNGEGGLYLRADGGTLNYNPKPLSQPNGKSNRRSWSPQLHARFLEALRIIGGIEGTYH</sequence>
<protein>
    <submittedName>
        <fullName evidence="5">Auxin transport protein (BIG) isoform 1</fullName>
    </submittedName>
</protein>
<evidence type="ECO:0000256" key="1">
    <source>
        <dbReference type="ARBA" id="ARBA00004123"/>
    </source>
</evidence>
<organism evidence="5 6">
    <name type="scientific">Hibiscus syriacus</name>
    <name type="common">Rose of Sharon</name>
    <dbReference type="NCBI Taxonomy" id="106335"/>
    <lineage>
        <taxon>Eukaryota</taxon>
        <taxon>Viridiplantae</taxon>
        <taxon>Streptophyta</taxon>
        <taxon>Embryophyta</taxon>
        <taxon>Tracheophyta</taxon>
        <taxon>Spermatophyta</taxon>
        <taxon>Magnoliopsida</taxon>
        <taxon>eudicotyledons</taxon>
        <taxon>Gunneridae</taxon>
        <taxon>Pentapetalae</taxon>
        <taxon>rosids</taxon>
        <taxon>malvids</taxon>
        <taxon>Malvales</taxon>
        <taxon>Malvaceae</taxon>
        <taxon>Malvoideae</taxon>
        <taxon>Hibiscus</taxon>
    </lineage>
</organism>
<keyword evidence="2" id="KW-0238">DNA-binding</keyword>
<evidence type="ECO:0000313" key="5">
    <source>
        <dbReference type="EMBL" id="KAE8730468.1"/>
    </source>
</evidence>
<reference evidence="5" key="1">
    <citation type="submission" date="2019-09" db="EMBL/GenBank/DDBJ databases">
        <title>Draft genome information of white flower Hibiscus syriacus.</title>
        <authorList>
            <person name="Kim Y.-M."/>
        </authorList>
    </citation>
    <scope>NUCLEOTIDE SEQUENCE [LARGE SCALE GENOMIC DNA]</scope>
    <source>
        <strain evidence="5">YM2019G1</strain>
    </source>
</reference>
<proteinExistence type="predicted"/>
<dbReference type="EMBL" id="VEPZ02000206">
    <property type="protein sequence ID" value="KAE8730468.1"/>
    <property type="molecule type" value="Genomic_DNA"/>
</dbReference>
<dbReference type="GO" id="GO:0003677">
    <property type="term" value="F:DNA binding"/>
    <property type="evidence" value="ECO:0007669"/>
    <property type="project" value="UniProtKB-KW"/>
</dbReference>
<dbReference type="PANTHER" id="PTHR31003">
    <property type="entry name" value="MYB FAMILY TRANSCRIPTION FACTOR"/>
    <property type="match status" value="1"/>
</dbReference>
<accession>A0A6A3CTA0</accession>